<protein>
    <submittedName>
        <fullName evidence="2">Uncharacterized protein</fullName>
    </submittedName>
</protein>
<feature type="signal peptide" evidence="1">
    <location>
        <begin position="1"/>
        <end position="28"/>
    </location>
</feature>
<evidence type="ECO:0000313" key="2">
    <source>
        <dbReference type="EnsemblPlants" id="OGLUM03G27800.1"/>
    </source>
</evidence>
<keyword evidence="3" id="KW-1185">Reference proteome</keyword>
<reference evidence="2" key="1">
    <citation type="submission" date="2015-04" db="UniProtKB">
        <authorList>
            <consortium name="EnsemblPlants"/>
        </authorList>
    </citation>
    <scope>IDENTIFICATION</scope>
</reference>
<accession>A0A0D9ZAW9</accession>
<dbReference type="Gramene" id="OGLUM03G27800.1">
    <property type="protein sequence ID" value="OGLUM03G27800.1"/>
    <property type="gene ID" value="OGLUM03G27800"/>
</dbReference>
<proteinExistence type="predicted"/>
<reference evidence="2" key="2">
    <citation type="submission" date="2018-05" db="EMBL/GenBank/DDBJ databases">
        <title>OgluRS3 (Oryza glumaepatula Reference Sequence Version 3).</title>
        <authorList>
            <person name="Zhang J."/>
            <person name="Kudrna D."/>
            <person name="Lee S."/>
            <person name="Talag J."/>
            <person name="Welchert J."/>
            <person name="Wing R.A."/>
        </authorList>
    </citation>
    <scope>NUCLEOTIDE SEQUENCE [LARGE SCALE GENOMIC DNA]</scope>
</reference>
<sequence>MATTTTVTASTLLLALHLVFSLVATAAASPALPYPAMLQLYLNAERTQRASTATKARALPKRWEEEE</sequence>
<evidence type="ECO:0000256" key="1">
    <source>
        <dbReference type="SAM" id="SignalP"/>
    </source>
</evidence>
<organism evidence="2">
    <name type="scientific">Oryza glumipatula</name>
    <dbReference type="NCBI Taxonomy" id="40148"/>
    <lineage>
        <taxon>Eukaryota</taxon>
        <taxon>Viridiplantae</taxon>
        <taxon>Streptophyta</taxon>
        <taxon>Embryophyta</taxon>
        <taxon>Tracheophyta</taxon>
        <taxon>Spermatophyta</taxon>
        <taxon>Magnoliopsida</taxon>
        <taxon>Liliopsida</taxon>
        <taxon>Poales</taxon>
        <taxon>Poaceae</taxon>
        <taxon>BOP clade</taxon>
        <taxon>Oryzoideae</taxon>
        <taxon>Oryzeae</taxon>
        <taxon>Oryzinae</taxon>
        <taxon>Oryza</taxon>
    </lineage>
</organism>
<evidence type="ECO:0000313" key="3">
    <source>
        <dbReference type="Proteomes" id="UP000026961"/>
    </source>
</evidence>
<dbReference type="Proteomes" id="UP000026961">
    <property type="component" value="Chromosome 3"/>
</dbReference>
<dbReference type="EnsemblPlants" id="OGLUM03G27800.1">
    <property type="protein sequence ID" value="OGLUM03G27800.1"/>
    <property type="gene ID" value="OGLUM03G27800"/>
</dbReference>
<dbReference type="HOGENOM" id="CLU_2816574_0_0_1"/>
<keyword evidence="1" id="KW-0732">Signal</keyword>
<dbReference type="AlphaFoldDB" id="A0A0D9ZAW9"/>
<feature type="chain" id="PRO_5002352354" evidence="1">
    <location>
        <begin position="29"/>
        <end position="67"/>
    </location>
</feature>
<name>A0A0D9ZAW9_9ORYZ</name>